<protein>
    <recommendedName>
        <fullName evidence="3">Nucleotidyl transferase domain-containing protein</fullName>
    </recommendedName>
</protein>
<organism evidence="4 5">
    <name type="scientific">Aureococcus anophagefferens</name>
    <name type="common">Harmful bloom alga</name>
    <dbReference type="NCBI Taxonomy" id="44056"/>
    <lineage>
        <taxon>Eukaryota</taxon>
        <taxon>Sar</taxon>
        <taxon>Stramenopiles</taxon>
        <taxon>Ochrophyta</taxon>
        <taxon>Pelagophyceae</taxon>
        <taxon>Pelagomonadales</taxon>
        <taxon>Pelagomonadaceae</taxon>
        <taxon>Aureococcus</taxon>
    </lineage>
</organism>
<keyword evidence="1" id="KW-0808">Transferase</keyword>
<dbReference type="InterPro" id="IPR005835">
    <property type="entry name" value="NTP_transferase_dom"/>
</dbReference>
<feature type="domain" description="Nucleotidyl transferase" evidence="3">
    <location>
        <begin position="10"/>
        <end position="183"/>
    </location>
</feature>
<accession>A0ABR1FLB4</accession>
<sequence length="422" mass="46417">MADGMNVMIPLGGIGSRFQKEGYKYPKPFVKVLGKEMILWVVDNLKLGPKDTLVVVYNPKFLDMRELMEMVVERVPGTVLVELPRPTLGAAETVRFGLEGLDARLRKRPCMLVDGDTFYTADIVSAYRAIADAAGGSFCFEDTQPKPMYSYVTLGADGKEITGIKEKVKISDWANTGCYCFRDGERLLHYCGVIIDRGETQLSQDMKGEFYTSGVIKAMLDDGERFEALVLDRDCMHVLGTPAQLVDFCRAWPSPEAYRVCFDLDSTLFTAPRVKGDYATCEPIPRAVAMLKHLKAMGHYIILHTARRMRTHSGNVGAIVADVGAVTMESLRKAGVEYDELAFGKPWAQFYVDDKAVWAYADLEKELGYYPPTAPCVASKYAAPPTPRRAAPPAPGPPLPTVALAAHAVLATAALVALRAKK</sequence>
<proteinExistence type="predicted"/>
<dbReference type="PANTHER" id="PTHR43584">
    <property type="entry name" value="NUCLEOTIDYL TRANSFERASE"/>
    <property type="match status" value="1"/>
</dbReference>
<dbReference type="InterPro" id="IPR036412">
    <property type="entry name" value="HAD-like_sf"/>
</dbReference>
<dbReference type="InterPro" id="IPR050065">
    <property type="entry name" value="GlmU-like"/>
</dbReference>
<evidence type="ECO:0000259" key="3">
    <source>
        <dbReference type="Pfam" id="PF00483"/>
    </source>
</evidence>
<keyword evidence="2" id="KW-0548">Nucleotidyltransferase</keyword>
<evidence type="ECO:0000256" key="1">
    <source>
        <dbReference type="ARBA" id="ARBA00022679"/>
    </source>
</evidence>
<evidence type="ECO:0000313" key="5">
    <source>
        <dbReference type="Proteomes" id="UP001363151"/>
    </source>
</evidence>
<dbReference type="PANTHER" id="PTHR43584:SF8">
    <property type="entry name" value="N-ACETYLMURAMATE ALPHA-1-PHOSPHATE URIDYLYLTRANSFERASE"/>
    <property type="match status" value="1"/>
</dbReference>
<evidence type="ECO:0000256" key="2">
    <source>
        <dbReference type="ARBA" id="ARBA00022695"/>
    </source>
</evidence>
<dbReference type="Gene3D" id="3.90.550.10">
    <property type="entry name" value="Spore Coat Polysaccharide Biosynthesis Protein SpsA, Chain A"/>
    <property type="match status" value="1"/>
</dbReference>
<evidence type="ECO:0000313" key="4">
    <source>
        <dbReference type="EMBL" id="KAK7232918.1"/>
    </source>
</evidence>
<comment type="caution">
    <text evidence="4">The sequence shown here is derived from an EMBL/GenBank/DDBJ whole genome shotgun (WGS) entry which is preliminary data.</text>
</comment>
<gene>
    <name evidence="4" type="ORF">SO694_00036260</name>
</gene>
<dbReference type="Proteomes" id="UP001363151">
    <property type="component" value="Unassembled WGS sequence"/>
</dbReference>
<dbReference type="Gene3D" id="3.40.50.1000">
    <property type="entry name" value="HAD superfamily/HAD-like"/>
    <property type="match status" value="1"/>
</dbReference>
<dbReference type="EMBL" id="JBBJCI010000365">
    <property type="protein sequence ID" value="KAK7232918.1"/>
    <property type="molecule type" value="Genomic_DNA"/>
</dbReference>
<reference evidence="4 5" key="1">
    <citation type="submission" date="2024-03" db="EMBL/GenBank/DDBJ databases">
        <title>Aureococcus anophagefferens CCMP1851 and Kratosvirus quantuckense: Draft genome of a second virus-susceptible host strain in the model system.</title>
        <authorList>
            <person name="Chase E."/>
            <person name="Truchon A.R."/>
            <person name="Schepens W."/>
            <person name="Wilhelm S.W."/>
        </authorList>
    </citation>
    <scope>NUCLEOTIDE SEQUENCE [LARGE SCALE GENOMIC DNA]</scope>
    <source>
        <strain evidence="4 5">CCMP1851</strain>
    </source>
</reference>
<name>A0ABR1FLB4_AURAN</name>
<dbReference type="InterPro" id="IPR023214">
    <property type="entry name" value="HAD_sf"/>
</dbReference>
<keyword evidence="5" id="KW-1185">Reference proteome</keyword>
<dbReference type="SUPFAM" id="SSF56784">
    <property type="entry name" value="HAD-like"/>
    <property type="match status" value="1"/>
</dbReference>
<dbReference type="Pfam" id="PF00483">
    <property type="entry name" value="NTP_transferase"/>
    <property type="match status" value="1"/>
</dbReference>
<dbReference type="InterPro" id="IPR029044">
    <property type="entry name" value="Nucleotide-diphossugar_trans"/>
</dbReference>
<dbReference type="SUPFAM" id="SSF53448">
    <property type="entry name" value="Nucleotide-diphospho-sugar transferases"/>
    <property type="match status" value="1"/>
</dbReference>